<evidence type="ECO:0000313" key="2">
    <source>
        <dbReference type="EMBL" id="KAF2121025.1"/>
    </source>
</evidence>
<sequence>MAWKEALFEIEPSRMSRWCSATKMFWREVSICFLILLTLFSWTKPWQDGFKGVEINEFGMDVSFNTPSEWKKFTPYHPESERNREVVDAAWKAIIPDHGIVALDRTWAEERGLLRSMYLPSNPQKVLYVLEAYHQLHCVTTTRKAFFSLLNGEPLERDLGHYDHCFDAILQTITCTPSTNLLFTFGHRDINQTQLRQCRSWGALRDWATAHSACDPLDTEGRNDVFHQNFCHGDTDGLYYH</sequence>
<dbReference type="PANTHER" id="PTHR33365">
    <property type="entry name" value="YALI0B05434P"/>
    <property type="match status" value="1"/>
</dbReference>
<comment type="similarity">
    <text evidence="1">Belongs to the ustYa family.</text>
</comment>
<organism evidence="2 3">
    <name type="scientific">Lophiotrema nucula</name>
    <dbReference type="NCBI Taxonomy" id="690887"/>
    <lineage>
        <taxon>Eukaryota</taxon>
        <taxon>Fungi</taxon>
        <taxon>Dikarya</taxon>
        <taxon>Ascomycota</taxon>
        <taxon>Pezizomycotina</taxon>
        <taxon>Dothideomycetes</taxon>
        <taxon>Pleosporomycetidae</taxon>
        <taxon>Pleosporales</taxon>
        <taxon>Lophiotremataceae</taxon>
        <taxon>Lophiotrema</taxon>
    </lineage>
</organism>
<dbReference type="OrthoDB" id="3750619at2759"/>
<evidence type="ECO:0000313" key="3">
    <source>
        <dbReference type="Proteomes" id="UP000799770"/>
    </source>
</evidence>
<dbReference type="GO" id="GO:0043386">
    <property type="term" value="P:mycotoxin biosynthetic process"/>
    <property type="evidence" value="ECO:0007669"/>
    <property type="project" value="InterPro"/>
</dbReference>
<dbReference type="AlphaFoldDB" id="A0A6A5ZPD3"/>
<accession>A0A6A5ZPD3</accession>
<protein>
    <submittedName>
        <fullName evidence="2">Uncharacterized protein</fullName>
    </submittedName>
</protein>
<keyword evidence="3" id="KW-1185">Reference proteome</keyword>
<dbReference type="InterPro" id="IPR021765">
    <property type="entry name" value="UstYa-like"/>
</dbReference>
<gene>
    <name evidence="2" type="ORF">BDV96DRAFT_641663</name>
</gene>
<reference evidence="2" key="1">
    <citation type="journal article" date="2020" name="Stud. Mycol.">
        <title>101 Dothideomycetes genomes: a test case for predicting lifestyles and emergence of pathogens.</title>
        <authorList>
            <person name="Haridas S."/>
            <person name="Albert R."/>
            <person name="Binder M."/>
            <person name="Bloem J."/>
            <person name="Labutti K."/>
            <person name="Salamov A."/>
            <person name="Andreopoulos B."/>
            <person name="Baker S."/>
            <person name="Barry K."/>
            <person name="Bills G."/>
            <person name="Bluhm B."/>
            <person name="Cannon C."/>
            <person name="Castanera R."/>
            <person name="Culley D."/>
            <person name="Daum C."/>
            <person name="Ezra D."/>
            <person name="Gonzalez J."/>
            <person name="Henrissat B."/>
            <person name="Kuo A."/>
            <person name="Liang C."/>
            <person name="Lipzen A."/>
            <person name="Lutzoni F."/>
            <person name="Magnuson J."/>
            <person name="Mondo S."/>
            <person name="Nolan M."/>
            <person name="Ohm R."/>
            <person name="Pangilinan J."/>
            <person name="Park H.-J."/>
            <person name="Ramirez L."/>
            <person name="Alfaro M."/>
            <person name="Sun H."/>
            <person name="Tritt A."/>
            <person name="Yoshinaga Y."/>
            <person name="Zwiers L.-H."/>
            <person name="Turgeon B."/>
            <person name="Goodwin S."/>
            <person name="Spatafora J."/>
            <person name="Crous P."/>
            <person name="Grigoriev I."/>
        </authorList>
    </citation>
    <scope>NUCLEOTIDE SEQUENCE</scope>
    <source>
        <strain evidence="2">CBS 627.86</strain>
    </source>
</reference>
<dbReference type="Proteomes" id="UP000799770">
    <property type="component" value="Unassembled WGS sequence"/>
</dbReference>
<dbReference type="Pfam" id="PF11807">
    <property type="entry name" value="UstYa"/>
    <property type="match status" value="1"/>
</dbReference>
<dbReference type="PANTHER" id="PTHR33365:SF6">
    <property type="entry name" value="OXIDASE USTYA"/>
    <property type="match status" value="1"/>
</dbReference>
<dbReference type="EMBL" id="ML977313">
    <property type="protein sequence ID" value="KAF2121025.1"/>
    <property type="molecule type" value="Genomic_DNA"/>
</dbReference>
<proteinExistence type="inferred from homology"/>
<evidence type="ECO:0000256" key="1">
    <source>
        <dbReference type="ARBA" id="ARBA00035112"/>
    </source>
</evidence>
<name>A0A6A5ZPD3_9PLEO</name>